<evidence type="ECO:0000313" key="3">
    <source>
        <dbReference type="Proteomes" id="UP000245802"/>
    </source>
</evidence>
<reference evidence="2 3" key="1">
    <citation type="submission" date="2018-01" db="EMBL/GenBank/DDBJ databases">
        <title>G. obscuriglobus.</title>
        <authorList>
            <person name="Franke J."/>
            <person name="Blomberg W."/>
            <person name="Selmecki A."/>
        </authorList>
    </citation>
    <scope>NUCLEOTIDE SEQUENCE [LARGE SCALE GENOMIC DNA]</scope>
    <source>
        <strain evidence="2 3">DSM 5831</strain>
    </source>
</reference>
<dbReference type="KEGG" id="gog:C1280_28580"/>
<accession>A0A2Z3H450</accession>
<evidence type="ECO:0000313" key="2">
    <source>
        <dbReference type="EMBL" id="AWM40548.1"/>
    </source>
</evidence>
<feature type="transmembrane region" description="Helical" evidence="1">
    <location>
        <begin position="22"/>
        <end position="41"/>
    </location>
</feature>
<protein>
    <submittedName>
        <fullName evidence="2">Uncharacterized protein</fullName>
    </submittedName>
</protein>
<feature type="transmembrane region" description="Helical" evidence="1">
    <location>
        <begin position="53"/>
        <end position="73"/>
    </location>
</feature>
<dbReference type="Proteomes" id="UP000245802">
    <property type="component" value="Chromosome"/>
</dbReference>
<keyword evidence="3" id="KW-1185">Reference proteome</keyword>
<keyword evidence="1" id="KW-0812">Transmembrane</keyword>
<name>A0A2Z3H450_9BACT</name>
<gene>
    <name evidence="2" type="ORF">C1280_28580</name>
</gene>
<proteinExistence type="predicted"/>
<evidence type="ECO:0000256" key="1">
    <source>
        <dbReference type="SAM" id="Phobius"/>
    </source>
</evidence>
<sequence length="116" mass="12926">MLAFYALAVAMGVRSIWFWEPSVLDGLIPVATAVCLGWWAVVDARRRRHPIPLLSRPWFFLLAPVVVPGYVIWSRRGWGAGLVALHAALWYGTGFAVMHIGGVIVFGREWLRALGL</sequence>
<dbReference type="AlphaFoldDB" id="A0A2Z3H450"/>
<organism evidence="2 3">
    <name type="scientific">Gemmata obscuriglobus</name>
    <dbReference type="NCBI Taxonomy" id="114"/>
    <lineage>
        <taxon>Bacteria</taxon>
        <taxon>Pseudomonadati</taxon>
        <taxon>Planctomycetota</taxon>
        <taxon>Planctomycetia</taxon>
        <taxon>Gemmatales</taxon>
        <taxon>Gemmataceae</taxon>
        <taxon>Gemmata</taxon>
    </lineage>
</organism>
<keyword evidence="1" id="KW-1133">Transmembrane helix</keyword>
<feature type="transmembrane region" description="Helical" evidence="1">
    <location>
        <begin position="88"/>
        <end position="107"/>
    </location>
</feature>
<dbReference type="EMBL" id="CP025958">
    <property type="protein sequence ID" value="AWM40548.1"/>
    <property type="molecule type" value="Genomic_DNA"/>
</dbReference>
<keyword evidence="1" id="KW-0472">Membrane</keyword>